<dbReference type="PROSITE" id="PS00770">
    <property type="entry name" value="AA_TRANSFER_CLASS_4"/>
    <property type="match status" value="1"/>
</dbReference>
<comment type="catalytic activity">
    <reaction evidence="11">
        <text>L-leucine + 2-oxoglutarate = 4-methyl-2-oxopentanoate + L-glutamate</text>
        <dbReference type="Rhea" id="RHEA:18321"/>
        <dbReference type="ChEBI" id="CHEBI:16810"/>
        <dbReference type="ChEBI" id="CHEBI:17865"/>
        <dbReference type="ChEBI" id="CHEBI:29985"/>
        <dbReference type="ChEBI" id="CHEBI:57427"/>
        <dbReference type="EC" id="2.6.1.42"/>
    </reaction>
</comment>
<dbReference type="FunFam" id="3.20.10.10:FF:000004">
    <property type="entry name" value="Branched-chain-amino-acid aminotransferase"/>
    <property type="match status" value="1"/>
</dbReference>
<dbReference type="Pfam" id="PF01063">
    <property type="entry name" value="Aminotran_4"/>
    <property type="match status" value="1"/>
</dbReference>
<dbReference type="Proteomes" id="UP001362899">
    <property type="component" value="Unassembled WGS sequence"/>
</dbReference>
<dbReference type="InterPro" id="IPR001544">
    <property type="entry name" value="Aminotrans_IV"/>
</dbReference>
<comment type="catalytic activity">
    <reaction evidence="11">
        <text>L-isoleucine + 2-oxoglutarate = (S)-3-methyl-2-oxopentanoate + L-glutamate</text>
        <dbReference type="Rhea" id="RHEA:24801"/>
        <dbReference type="ChEBI" id="CHEBI:16810"/>
        <dbReference type="ChEBI" id="CHEBI:29985"/>
        <dbReference type="ChEBI" id="CHEBI:35146"/>
        <dbReference type="ChEBI" id="CHEBI:58045"/>
        <dbReference type="EC" id="2.6.1.42"/>
    </reaction>
</comment>
<keyword evidence="6 10" id="KW-0663">Pyridoxal phosphate</keyword>
<dbReference type="GO" id="GO:0004084">
    <property type="term" value="F:branched-chain-amino-acid transaminase activity"/>
    <property type="evidence" value="ECO:0007669"/>
    <property type="project" value="UniProtKB-EC"/>
</dbReference>
<protein>
    <recommendedName>
        <fullName evidence="11">Branched-chain-amino-acid aminotransferase</fullName>
        <ecNumber evidence="11">2.6.1.42</ecNumber>
    </recommendedName>
</protein>
<reference evidence="12 13" key="1">
    <citation type="journal article" date="2023" name="Elife">
        <title>Identification of key yeast species and microbe-microbe interactions impacting larval growth of Drosophila in the wild.</title>
        <authorList>
            <person name="Mure A."/>
            <person name="Sugiura Y."/>
            <person name="Maeda R."/>
            <person name="Honda K."/>
            <person name="Sakurai N."/>
            <person name="Takahashi Y."/>
            <person name="Watada M."/>
            <person name="Katoh T."/>
            <person name="Gotoh A."/>
            <person name="Gotoh Y."/>
            <person name="Taniguchi I."/>
            <person name="Nakamura K."/>
            <person name="Hayashi T."/>
            <person name="Katayama T."/>
            <person name="Uemura T."/>
            <person name="Hattori Y."/>
        </authorList>
    </citation>
    <scope>NUCLEOTIDE SEQUENCE [LARGE SCALE GENOMIC DNA]</scope>
    <source>
        <strain evidence="12 13">SB-73</strain>
    </source>
</reference>
<dbReference type="GO" id="GO:0009098">
    <property type="term" value="P:L-leucine biosynthetic process"/>
    <property type="evidence" value="ECO:0007669"/>
    <property type="project" value="TreeGrafter"/>
</dbReference>
<dbReference type="InterPro" id="IPR018300">
    <property type="entry name" value="Aminotrans_IV_CS"/>
</dbReference>
<comment type="similarity">
    <text evidence="2 9">Belongs to the class-IV pyridoxal-phosphate-dependent aminotransferase family.</text>
</comment>
<gene>
    <name evidence="12" type="ORF">DASB73_005330</name>
</gene>
<organism evidence="12 13">
    <name type="scientific">Starmerella bacillaris</name>
    <name type="common">Yeast</name>
    <name type="synonym">Candida zemplinina</name>
    <dbReference type="NCBI Taxonomy" id="1247836"/>
    <lineage>
        <taxon>Eukaryota</taxon>
        <taxon>Fungi</taxon>
        <taxon>Dikarya</taxon>
        <taxon>Ascomycota</taxon>
        <taxon>Saccharomycotina</taxon>
        <taxon>Dipodascomycetes</taxon>
        <taxon>Dipodascales</taxon>
        <taxon>Trichomonascaceae</taxon>
        <taxon>Starmerella</taxon>
    </lineage>
</organism>
<dbReference type="GO" id="GO:0009099">
    <property type="term" value="P:L-valine biosynthetic process"/>
    <property type="evidence" value="ECO:0007669"/>
    <property type="project" value="TreeGrafter"/>
</dbReference>
<evidence type="ECO:0000256" key="2">
    <source>
        <dbReference type="ARBA" id="ARBA00009320"/>
    </source>
</evidence>
<dbReference type="CDD" id="cd01557">
    <property type="entry name" value="BCAT_beta_family"/>
    <property type="match status" value="1"/>
</dbReference>
<evidence type="ECO:0000256" key="6">
    <source>
        <dbReference type="ARBA" id="ARBA00022898"/>
    </source>
</evidence>
<dbReference type="PIRSF" id="PIRSF006468">
    <property type="entry name" value="BCAT1"/>
    <property type="match status" value="1"/>
</dbReference>
<keyword evidence="7 11" id="KW-0100">Branched-chain amino acid biosynthesis</keyword>
<evidence type="ECO:0000256" key="7">
    <source>
        <dbReference type="ARBA" id="ARBA00023304"/>
    </source>
</evidence>
<accession>A0AAV5RDZ9</accession>
<evidence type="ECO:0000313" key="13">
    <source>
        <dbReference type="Proteomes" id="UP001362899"/>
    </source>
</evidence>
<feature type="modified residue" description="N6-(pyridoxal phosphate)lysine" evidence="8">
    <location>
        <position position="199"/>
    </location>
</feature>
<evidence type="ECO:0000256" key="10">
    <source>
        <dbReference type="RuleBase" id="RU004516"/>
    </source>
</evidence>
<name>A0AAV5RDZ9_STABA</name>
<comment type="caution">
    <text evidence="12">The sequence shown here is derived from an EMBL/GenBank/DDBJ whole genome shotgun (WGS) entry which is preliminary data.</text>
</comment>
<proteinExistence type="inferred from homology"/>
<dbReference type="PANTHER" id="PTHR11825:SF44">
    <property type="entry name" value="BRANCHED-CHAIN-AMINO-ACID AMINOTRANSFERASE"/>
    <property type="match status" value="1"/>
</dbReference>
<dbReference type="PANTHER" id="PTHR11825">
    <property type="entry name" value="SUBGROUP IIII AMINOTRANSFERASE"/>
    <property type="match status" value="1"/>
</dbReference>
<sequence>MSAPLDPTKLKITTVGSRKTYPPNEELTFGKIMTDHMLVAEWDSETGWGTPEIKPYADFQMDPASYVFHYAFCCFEGQKAFVGEDDQVRIFRPDKNMARLNKSTSRIALPTVDPDVGVKLMREFVKIEKDVIPKGRGMSLYLRPTVIANNASLGVGVPTKALFYIIASPVGSYKASGPIRLKATDDAVRSWPGGTGDTKLGANYAPCVVPQQQAAKEGFMQNLWLFNGYLTEVGMMNFFLVFLNKETGKKEFTTAPLDGLILEGVTRMSILELARERLDPTEWEITERKVHITELIERSKKNEVLEAFGAGTAAIVSPVQEVCYHSESVVLPTAVDGGETTKLVRKWIQDIQYGVDVHPFAEVVN</sequence>
<dbReference type="EC" id="2.6.1.42" evidence="11"/>
<keyword evidence="5 11" id="KW-0808">Transferase</keyword>
<dbReference type="InterPro" id="IPR043132">
    <property type="entry name" value="BCAT-like_C"/>
</dbReference>
<evidence type="ECO:0000313" key="12">
    <source>
        <dbReference type="EMBL" id="GMM49575.1"/>
    </source>
</evidence>
<evidence type="ECO:0000256" key="1">
    <source>
        <dbReference type="ARBA" id="ARBA00001933"/>
    </source>
</evidence>
<keyword evidence="3 11" id="KW-0032">Aminotransferase</keyword>
<dbReference type="InterPro" id="IPR043131">
    <property type="entry name" value="BCAT-like_N"/>
</dbReference>
<dbReference type="GO" id="GO:0005739">
    <property type="term" value="C:mitochondrion"/>
    <property type="evidence" value="ECO:0007669"/>
    <property type="project" value="TreeGrafter"/>
</dbReference>
<keyword evidence="13" id="KW-1185">Reference proteome</keyword>
<dbReference type="EMBL" id="BTGC01000003">
    <property type="protein sequence ID" value="GMM49575.1"/>
    <property type="molecule type" value="Genomic_DNA"/>
</dbReference>
<evidence type="ECO:0000256" key="5">
    <source>
        <dbReference type="ARBA" id="ARBA00022679"/>
    </source>
</evidence>
<dbReference type="Gene3D" id="3.30.470.10">
    <property type="match status" value="1"/>
</dbReference>
<keyword evidence="4 11" id="KW-0028">Amino-acid biosynthesis</keyword>
<evidence type="ECO:0000256" key="11">
    <source>
        <dbReference type="RuleBase" id="RU004517"/>
    </source>
</evidence>
<evidence type="ECO:0000256" key="4">
    <source>
        <dbReference type="ARBA" id="ARBA00022605"/>
    </source>
</evidence>
<dbReference type="InterPro" id="IPR005786">
    <property type="entry name" value="B_amino_transII"/>
</dbReference>
<dbReference type="AlphaFoldDB" id="A0AAV5RDZ9"/>
<dbReference type="InterPro" id="IPR033939">
    <property type="entry name" value="BCAT_family"/>
</dbReference>
<evidence type="ECO:0000256" key="8">
    <source>
        <dbReference type="PIRSR" id="PIRSR006468-1"/>
    </source>
</evidence>
<dbReference type="Gene3D" id="3.20.10.10">
    <property type="entry name" value="D-amino Acid Aminotransferase, subunit A, domain 2"/>
    <property type="match status" value="1"/>
</dbReference>
<dbReference type="NCBIfam" id="TIGR01123">
    <property type="entry name" value="ilvE_II"/>
    <property type="match status" value="1"/>
</dbReference>
<comment type="cofactor">
    <cofactor evidence="1 10">
        <name>pyridoxal 5'-phosphate</name>
        <dbReference type="ChEBI" id="CHEBI:597326"/>
    </cofactor>
</comment>
<dbReference type="NCBIfam" id="NF009897">
    <property type="entry name" value="PRK13357.1"/>
    <property type="match status" value="1"/>
</dbReference>
<comment type="catalytic activity">
    <reaction evidence="11">
        <text>L-valine + 2-oxoglutarate = 3-methyl-2-oxobutanoate + L-glutamate</text>
        <dbReference type="Rhea" id="RHEA:24813"/>
        <dbReference type="ChEBI" id="CHEBI:11851"/>
        <dbReference type="ChEBI" id="CHEBI:16810"/>
        <dbReference type="ChEBI" id="CHEBI:29985"/>
        <dbReference type="ChEBI" id="CHEBI:57762"/>
        <dbReference type="EC" id="2.6.1.42"/>
    </reaction>
</comment>
<evidence type="ECO:0000256" key="9">
    <source>
        <dbReference type="RuleBase" id="RU004106"/>
    </source>
</evidence>
<evidence type="ECO:0000256" key="3">
    <source>
        <dbReference type="ARBA" id="ARBA00022576"/>
    </source>
</evidence>
<dbReference type="InterPro" id="IPR036038">
    <property type="entry name" value="Aminotransferase-like"/>
</dbReference>
<dbReference type="SUPFAM" id="SSF56752">
    <property type="entry name" value="D-aminoacid aminotransferase-like PLP-dependent enzymes"/>
    <property type="match status" value="1"/>
</dbReference>